<evidence type="ECO:0000313" key="4">
    <source>
        <dbReference type="Proteomes" id="UP000250443"/>
    </source>
</evidence>
<dbReference type="InterPro" id="IPR054612">
    <property type="entry name" value="Phage_capsid-like_C"/>
</dbReference>
<dbReference type="SUPFAM" id="SSF56563">
    <property type="entry name" value="Major capsid protein gp5"/>
    <property type="match status" value="1"/>
</dbReference>
<dbReference type="EMBL" id="UAUF01000014">
    <property type="protein sequence ID" value="SPZ11689.1"/>
    <property type="molecule type" value="Genomic_DNA"/>
</dbReference>
<proteinExistence type="predicted"/>
<dbReference type="RefSeq" id="WP_010795695.1">
    <property type="nucleotide sequence ID" value="NZ_UAUF01000014.1"/>
</dbReference>
<dbReference type="InterPro" id="IPR024455">
    <property type="entry name" value="Phage_capsid"/>
</dbReference>
<reference evidence="3 4" key="1">
    <citation type="submission" date="2018-06" db="EMBL/GenBank/DDBJ databases">
        <authorList>
            <consortium name="Pathogen Informatics"/>
            <person name="Doyle S."/>
        </authorList>
    </citation>
    <scope>NUCLEOTIDE SEQUENCE [LARGE SCALE GENOMIC DNA]</scope>
    <source>
        <strain evidence="3 4">NCTC11842</strain>
    </source>
</reference>
<dbReference type="NCBIfam" id="TIGR01554">
    <property type="entry name" value="major_cap_HK97"/>
    <property type="match status" value="1"/>
</dbReference>
<evidence type="ECO:0000313" key="3">
    <source>
        <dbReference type="EMBL" id="SPZ11689.1"/>
    </source>
</evidence>
<comment type="subcellular location">
    <subcellularLocation>
        <location evidence="1">Virion</location>
    </subcellularLocation>
</comment>
<organism evidence="3 4">
    <name type="scientific">Pseudomonas luteola</name>
    <dbReference type="NCBI Taxonomy" id="47886"/>
    <lineage>
        <taxon>Bacteria</taxon>
        <taxon>Pseudomonadati</taxon>
        <taxon>Pseudomonadota</taxon>
        <taxon>Gammaproteobacteria</taxon>
        <taxon>Pseudomonadales</taxon>
        <taxon>Pseudomonadaceae</taxon>
        <taxon>Pseudomonas</taxon>
    </lineage>
</organism>
<gene>
    <name evidence="3" type="ORF">NCTC11842_03938</name>
</gene>
<sequence>MNLPANTLIRFLQAKAVGAGDPMNALGYAKSQFGPASTVVDLLQKEVMGTTDLGSDPDFLAAGRGFVELVRSRSLIGKIAAASAFRKIPFETRILRQLSNPVASWTAEGQLIPVTGTDFESTNLLSADKVAGIIPITNELLKGAGANFEAAISRDLSRAVADLESTSFIDPANAGQAGVSPAAITYGITPVDVVGSDSKTFIQALINAFQGDLETAVFVTTPLNGMRFYNDGYLGAGALGGEVAGLPLVTSTAVPDGFLGLIDPSGIILADDGVLLDLSDQTTLTLEDGNVVSLWQLNLSAIKATRLLNWLAVRAGSVAYIADTNQ</sequence>
<name>A0A2X2ETL3_PSELU</name>
<dbReference type="Proteomes" id="UP000250443">
    <property type="component" value="Unassembled WGS sequence"/>
</dbReference>
<evidence type="ECO:0000256" key="1">
    <source>
        <dbReference type="ARBA" id="ARBA00004328"/>
    </source>
</evidence>
<dbReference type="AlphaFoldDB" id="A0A2X2ETL3"/>
<feature type="domain" description="Phage capsid-like C-terminal" evidence="2">
    <location>
        <begin position="66"/>
        <end position="222"/>
    </location>
</feature>
<protein>
    <submittedName>
        <fullName evidence="3">Peptidase U35, phage prohead HK97</fullName>
    </submittedName>
</protein>
<accession>A0A2X2ETL3</accession>
<dbReference type="Pfam" id="PF05065">
    <property type="entry name" value="Phage_capsid"/>
    <property type="match status" value="1"/>
</dbReference>
<evidence type="ECO:0000259" key="2">
    <source>
        <dbReference type="Pfam" id="PF05065"/>
    </source>
</evidence>